<dbReference type="Gene3D" id="3.40.50.1110">
    <property type="entry name" value="SGNH hydrolase"/>
    <property type="match status" value="1"/>
</dbReference>
<dbReference type="PANTHER" id="PTHR45650">
    <property type="entry name" value="GDSL-LIKE LIPASE/ACYLHYDROLASE-RELATED"/>
    <property type="match status" value="1"/>
</dbReference>
<name>A0A6N2L7U2_SALVM</name>
<dbReference type="InterPro" id="IPR051238">
    <property type="entry name" value="GDSL_esterase/lipase"/>
</dbReference>
<evidence type="ECO:0000256" key="3">
    <source>
        <dbReference type="ARBA" id="ARBA00022525"/>
    </source>
</evidence>
<reference evidence="8" key="1">
    <citation type="submission" date="2019-03" db="EMBL/GenBank/DDBJ databases">
        <authorList>
            <person name="Mank J."/>
            <person name="Almeida P."/>
        </authorList>
    </citation>
    <scope>NUCLEOTIDE SEQUENCE</scope>
    <source>
        <strain evidence="8">78183</strain>
    </source>
</reference>
<evidence type="ECO:0000256" key="4">
    <source>
        <dbReference type="ARBA" id="ARBA00022729"/>
    </source>
</evidence>
<evidence type="ECO:0000256" key="7">
    <source>
        <dbReference type="ARBA" id="ARBA00023098"/>
    </source>
</evidence>
<evidence type="ECO:0000256" key="5">
    <source>
        <dbReference type="ARBA" id="ARBA00022801"/>
    </source>
</evidence>
<keyword evidence="7" id="KW-0443">Lipid metabolism</keyword>
<keyword evidence="5" id="KW-0378">Hydrolase</keyword>
<accession>A0A6N2L7U2</accession>
<keyword evidence="6" id="KW-0442">Lipid degradation</keyword>
<evidence type="ECO:0000256" key="1">
    <source>
        <dbReference type="ARBA" id="ARBA00004613"/>
    </source>
</evidence>
<keyword evidence="4" id="KW-0732">Signal</keyword>
<comment type="subcellular location">
    <subcellularLocation>
        <location evidence="1">Secreted</location>
    </subcellularLocation>
</comment>
<gene>
    <name evidence="8" type="ORF">SVIM_LOCUS130996</name>
</gene>
<dbReference type="PANTHER" id="PTHR45650:SF14">
    <property type="entry name" value="GDSL ESTERASE_LIPASE 7-LIKE"/>
    <property type="match status" value="1"/>
</dbReference>
<comment type="similarity">
    <text evidence="2">Belongs to the 'GDSL' lipolytic enzyme family.</text>
</comment>
<evidence type="ECO:0000256" key="2">
    <source>
        <dbReference type="ARBA" id="ARBA00008668"/>
    </source>
</evidence>
<dbReference type="GO" id="GO:0016787">
    <property type="term" value="F:hydrolase activity"/>
    <property type="evidence" value="ECO:0007669"/>
    <property type="project" value="UniProtKB-KW"/>
</dbReference>
<proteinExistence type="inferred from homology"/>
<organism evidence="8">
    <name type="scientific">Salix viminalis</name>
    <name type="common">Common osier</name>
    <name type="synonym">Basket willow</name>
    <dbReference type="NCBI Taxonomy" id="40686"/>
    <lineage>
        <taxon>Eukaryota</taxon>
        <taxon>Viridiplantae</taxon>
        <taxon>Streptophyta</taxon>
        <taxon>Embryophyta</taxon>
        <taxon>Tracheophyta</taxon>
        <taxon>Spermatophyta</taxon>
        <taxon>Magnoliopsida</taxon>
        <taxon>eudicotyledons</taxon>
        <taxon>Gunneridae</taxon>
        <taxon>Pentapetalae</taxon>
        <taxon>rosids</taxon>
        <taxon>fabids</taxon>
        <taxon>Malpighiales</taxon>
        <taxon>Salicaceae</taxon>
        <taxon>Saliceae</taxon>
        <taxon>Salix</taxon>
    </lineage>
</organism>
<dbReference type="GO" id="GO:0005576">
    <property type="term" value="C:extracellular region"/>
    <property type="evidence" value="ECO:0007669"/>
    <property type="project" value="UniProtKB-SubCell"/>
</dbReference>
<dbReference type="InterPro" id="IPR036514">
    <property type="entry name" value="SGNH_hydro_sf"/>
</dbReference>
<evidence type="ECO:0000256" key="6">
    <source>
        <dbReference type="ARBA" id="ARBA00022963"/>
    </source>
</evidence>
<dbReference type="EMBL" id="CAADRP010000702">
    <property type="protein sequence ID" value="VFU31419.1"/>
    <property type="molecule type" value="Genomic_DNA"/>
</dbReference>
<sequence>MSTNSLYHVKQASPFPGIPMIEYAEHEQFLLHSSSQAARLLILSTQAALEVSGRQRFLTQPPDPSLADHCSGYLGSNPVTRTESTALSIIVAHKLRGFPKKSCGEPFGLILSEKSPLPGSSADLHDVRSRSIPNFRSRPNFIPGSRRDPEEPMIGSFLFATHTTVFSGTLWYQIPRYRLLELPGLKNPSARKFVVTGLGPLGCIPAISKSTPHEGECAESINQALLSYNKELYMKLSKLQSQLYGSFFVHTDTFKLLHELKENKKKMIHRKLAGGKTRSMPGVASATSNFTNCDLIYRTQSIFYGCFGEGESVSLLSIKTTANIDGLFMGSSSTHSRPIRCATLNLVHPSCIRSIRKTALPDTTTDHLWQTIALGTWARTVLEANCERKGKFRADRFWKRWILHFPQRCSFKSCQWRSMMMMMMIDMMMMTTTTTTTMTTTTTTMTTTTTTMMMMMMNE</sequence>
<protein>
    <submittedName>
        <fullName evidence="8">Uncharacterized protein</fullName>
    </submittedName>
</protein>
<evidence type="ECO:0000313" key="8">
    <source>
        <dbReference type="EMBL" id="VFU31419.1"/>
    </source>
</evidence>
<dbReference type="GO" id="GO:0016042">
    <property type="term" value="P:lipid catabolic process"/>
    <property type="evidence" value="ECO:0007669"/>
    <property type="project" value="UniProtKB-KW"/>
</dbReference>
<dbReference type="AlphaFoldDB" id="A0A6N2L7U2"/>
<keyword evidence="3" id="KW-0964">Secreted</keyword>